<feature type="compositionally biased region" description="Basic and acidic residues" evidence="5">
    <location>
        <begin position="250"/>
        <end position="261"/>
    </location>
</feature>
<protein>
    <recommendedName>
        <fullName evidence="6">RanBD1 domain-containing protein</fullName>
    </recommendedName>
</protein>
<feature type="region of interest" description="Disordered" evidence="5">
    <location>
        <begin position="204"/>
        <end position="261"/>
    </location>
</feature>
<keyword evidence="4" id="KW-0539">Nucleus</keyword>
<keyword evidence="2" id="KW-0813">Transport</keyword>
<dbReference type="Gene3D" id="2.30.29.30">
    <property type="entry name" value="Pleckstrin-homology domain (PH domain)/Phosphotyrosine-binding domain (PTB)"/>
    <property type="match status" value="1"/>
</dbReference>
<keyword evidence="8" id="KW-1185">Reference proteome</keyword>
<dbReference type="FunFam" id="2.30.29.30:FF:000312">
    <property type="entry name" value="Ran binding protein 1"/>
    <property type="match status" value="1"/>
</dbReference>
<dbReference type="AlphaFoldDB" id="A0AAV1IIE5"/>
<feature type="compositionally biased region" description="Basic and acidic residues" evidence="5">
    <location>
        <begin position="1"/>
        <end position="11"/>
    </location>
</feature>
<dbReference type="PROSITE" id="PS50196">
    <property type="entry name" value="RANBD1"/>
    <property type="match status" value="1"/>
</dbReference>
<dbReference type="PANTHER" id="PTHR23138">
    <property type="entry name" value="RAN BINDING PROTEIN"/>
    <property type="match status" value="1"/>
</dbReference>
<feature type="compositionally biased region" description="Acidic residues" evidence="5">
    <location>
        <begin position="58"/>
        <end position="71"/>
    </location>
</feature>
<dbReference type="GO" id="GO:0005737">
    <property type="term" value="C:cytoplasm"/>
    <property type="evidence" value="ECO:0007669"/>
    <property type="project" value="TreeGrafter"/>
</dbReference>
<dbReference type="GO" id="GO:0051028">
    <property type="term" value="P:mRNA transport"/>
    <property type="evidence" value="ECO:0007669"/>
    <property type="project" value="UniProtKB-KW"/>
</dbReference>
<dbReference type="GO" id="GO:0005643">
    <property type="term" value="C:nuclear pore"/>
    <property type="evidence" value="ECO:0007669"/>
    <property type="project" value="UniProtKB-SubCell"/>
</dbReference>
<evidence type="ECO:0000259" key="6">
    <source>
        <dbReference type="PROSITE" id="PS50196"/>
    </source>
</evidence>
<dbReference type="InterPro" id="IPR011993">
    <property type="entry name" value="PH-like_dom_sf"/>
</dbReference>
<evidence type="ECO:0000256" key="5">
    <source>
        <dbReference type="SAM" id="MobiDB-lite"/>
    </source>
</evidence>
<dbReference type="CDD" id="cd13179">
    <property type="entry name" value="RanBD_RanBP1"/>
    <property type="match status" value="1"/>
</dbReference>
<feature type="compositionally biased region" description="Acidic residues" evidence="5">
    <location>
        <begin position="81"/>
        <end position="92"/>
    </location>
</feature>
<feature type="compositionally biased region" description="Gly residues" evidence="5">
    <location>
        <begin position="26"/>
        <end position="36"/>
    </location>
</feature>
<dbReference type="InterPro" id="IPR000156">
    <property type="entry name" value="Ran_bind_dom"/>
</dbReference>
<evidence type="ECO:0000313" key="8">
    <source>
        <dbReference type="Proteomes" id="UP001314263"/>
    </source>
</evidence>
<dbReference type="PANTHER" id="PTHR23138:SF87">
    <property type="entry name" value="E3 SUMO-PROTEIN LIGASE RANBP2"/>
    <property type="match status" value="1"/>
</dbReference>
<proteinExistence type="predicted"/>
<comment type="caution">
    <text evidence="7">The sequence shown here is derived from an EMBL/GenBank/DDBJ whole genome shotgun (WGS) entry which is preliminary data.</text>
</comment>
<feature type="compositionally biased region" description="Basic and acidic residues" evidence="5">
    <location>
        <begin position="204"/>
        <end position="238"/>
    </location>
</feature>
<keyword evidence="4" id="KW-0906">Nuclear pore complex</keyword>
<keyword evidence="2" id="KW-0509">mRNA transport</keyword>
<organism evidence="7 8">
    <name type="scientific">Coccomyxa viridis</name>
    <dbReference type="NCBI Taxonomy" id="1274662"/>
    <lineage>
        <taxon>Eukaryota</taxon>
        <taxon>Viridiplantae</taxon>
        <taxon>Chlorophyta</taxon>
        <taxon>core chlorophytes</taxon>
        <taxon>Trebouxiophyceae</taxon>
        <taxon>Trebouxiophyceae incertae sedis</taxon>
        <taxon>Coccomyxaceae</taxon>
        <taxon>Coccomyxa</taxon>
    </lineage>
</organism>
<dbReference type="Pfam" id="PF00638">
    <property type="entry name" value="Ran_BP1"/>
    <property type="match status" value="1"/>
</dbReference>
<evidence type="ECO:0000256" key="1">
    <source>
        <dbReference type="ARBA" id="ARBA00004567"/>
    </source>
</evidence>
<evidence type="ECO:0000256" key="4">
    <source>
        <dbReference type="ARBA" id="ARBA00023132"/>
    </source>
</evidence>
<evidence type="ECO:0000256" key="2">
    <source>
        <dbReference type="ARBA" id="ARBA00022816"/>
    </source>
</evidence>
<gene>
    <name evidence="7" type="ORF">CVIRNUC_008924</name>
</gene>
<feature type="domain" description="RanBD1" evidence="6">
    <location>
        <begin position="73"/>
        <end position="208"/>
    </location>
</feature>
<dbReference type="Proteomes" id="UP001314263">
    <property type="component" value="Unassembled WGS sequence"/>
</dbReference>
<dbReference type="GO" id="GO:0015031">
    <property type="term" value="P:protein transport"/>
    <property type="evidence" value="ECO:0007669"/>
    <property type="project" value="UniProtKB-KW"/>
</dbReference>
<dbReference type="SUPFAM" id="SSF50729">
    <property type="entry name" value="PH domain-like"/>
    <property type="match status" value="1"/>
</dbReference>
<evidence type="ECO:0000313" key="7">
    <source>
        <dbReference type="EMBL" id="CAK0785713.1"/>
    </source>
</evidence>
<dbReference type="SMART" id="SM00160">
    <property type="entry name" value="RanBD"/>
    <property type="match status" value="1"/>
</dbReference>
<sequence>MAENGKTEETPKAASPTPVFGSASTFGGGTGFGGFKGVDASATSSKAAGDSDKVNDTPPEEGTGETEEECQAEFRPLVQLEEVEKESGEEGETALSDMKCKLYRFDNDSGEWKERGVGQVRLLQSQENGKIRLLMRQEKTLKIRANHFVMPGTKLQEHSGSEKAWVYTTVDFADEEQKPELFCIRFASPERAKEFKQKFGEAMAHNEKLLEADEQEGESKSEEAGAPKADEAADKDAAETDLASLVKSKATLDEGDKSSEA</sequence>
<keyword evidence="4" id="KW-0653">Protein transport</keyword>
<name>A0AAV1IIE5_9CHLO</name>
<accession>A0AAV1IIE5</accession>
<evidence type="ECO:0000256" key="3">
    <source>
        <dbReference type="ARBA" id="ARBA00023010"/>
    </source>
</evidence>
<comment type="subcellular location">
    <subcellularLocation>
        <location evidence="1">Nucleus</location>
        <location evidence="1">Nuclear pore complex</location>
    </subcellularLocation>
</comment>
<dbReference type="EMBL" id="CAUYUE010000013">
    <property type="protein sequence ID" value="CAK0785713.1"/>
    <property type="molecule type" value="Genomic_DNA"/>
</dbReference>
<feature type="region of interest" description="Disordered" evidence="5">
    <location>
        <begin position="1"/>
        <end position="93"/>
    </location>
</feature>
<keyword evidence="3" id="KW-0811">Translocation</keyword>
<dbReference type="GO" id="GO:0006913">
    <property type="term" value="P:nucleocytoplasmic transport"/>
    <property type="evidence" value="ECO:0007669"/>
    <property type="project" value="InterPro"/>
</dbReference>
<dbReference type="InterPro" id="IPR045255">
    <property type="entry name" value="RanBP1-like"/>
</dbReference>
<dbReference type="InterPro" id="IPR045256">
    <property type="entry name" value="RanBP1_RanBD"/>
</dbReference>
<reference evidence="7 8" key="1">
    <citation type="submission" date="2023-10" db="EMBL/GenBank/DDBJ databases">
        <authorList>
            <person name="Maclean D."/>
            <person name="Macfadyen A."/>
        </authorList>
    </citation>
    <scope>NUCLEOTIDE SEQUENCE [LARGE SCALE GENOMIC DNA]</scope>
</reference>
<dbReference type="GO" id="GO:0005096">
    <property type="term" value="F:GTPase activator activity"/>
    <property type="evidence" value="ECO:0007669"/>
    <property type="project" value="TreeGrafter"/>
</dbReference>